<feature type="region of interest" description="Disordered" evidence="4">
    <location>
        <begin position="1090"/>
        <end position="1137"/>
    </location>
</feature>
<keyword evidence="3" id="KW-0853">WD repeat</keyword>
<dbReference type="PROSITE" id="PS50294">
    <property type="entry name" value="WD_REPEATS_REGION"/>
    <property type="match status" value="2"/>
</dbReference>
<feature type="region of interest" description="Disordered" evidence="4">
    <location>
        <begin position="1280"/>
        <end position="1301"/>
    </location>
</feature>
<sequence>MINGAKPIKAVCNAKGILWHKVISITVLRVARNGYKSRCVFKAFGLFFSELFFLVVKLLEDEGCDIAAESLKRFIDDNKLLPSRINTVGVPFDNTFDNYNSLHNLSKPSVLVEYYQLLVKLVHDSNRCASHLKTLIGIQNKFEKAFSTRRTDLHIVSEDHKKLRRPLINHLHQHSKLQFHILAHRTAIYCLEFDKRGNYAFTGSDDYTIKIWSVKGSSTPSCTLRHTLRGHVAEIIELTVSIDNHLLASIDSNCCLVIWCLKTGQPVVAVRGSRNNRVLSGLAFLNVPKKLGPMNKDSSNSNDVNHPSGMLIVSSFGGYLHIIPYIHTVYHAHRDDEFGNVANHSENRWICCAVQLLPTIRFTTAPEGTPNIYWPSIACIDVSPGGLLVAAGCSDQRIRLYQFMNPLKPEPAGVLAAHEESVNSVAFSHSGLKLATGSSDGGSCWLWKFQAGQWRSMTLLFRKRVKCRPCLLIWSIHDQYLIASMKNGSVYIYFGHSGQLVTIIEGHEGAIHAVSPSPFDENILATGGVDGRFQLWNISNLRRFQQNPQHDEDNHQSIDKPLLFHYRFPPGDLDIIQGLVWRFDNPPDDQPIWSGANTTAVNRRTTRDNLQLSALDPSNHTIDLLTDNTTNSTISSSNNYANSASSHRALTGSRSQLNNTATRTSSLSNTKMQRITACRAIPTIEGVGFLVVTKSGVMSLFSPADESTTTGSSCKYNIQPSPVDEQFLHWELDTAEWREVVPDPSSSNNTNNNSNFNSNVLRIYENTLQALGSPPAQQSANSPSNGRVNLSRENSQNNHHRELINNHNNDNDNNNSGRIIRYRPPPAVLYEIIHAPSGVPFHRLPPGYLTNLRGFPYPSKRQLQIPGRSHLIQPSDLLPSVTLDEETGEDIVVDDIQFCSNVPIDYCPTPELSSTQPIYGKNYLWCSPWLTNKTPLIEPLDSNELNLKFVEQQQRYEDERNFFSAGGEPVVSFGDEFNSSKHSTEQIIIMQPERNCFRQSQISCQKSSSLSLSSSIHYNNESNHITTNLSSTIIFKENKETDASPVENHCSNQFNNISDDTLNESNSSSIAGPSFLHTYLRKTKNEVNSTKTLRVSTRSETVPQNKSNQISTSILSPMDEQDDADDQDDSSEESEWSAHIDVDIGWWSRQRRRRTRRQVNTNDVLAPNDTEQLSSNILNRTEMDLDNDETNEDLTSFYDVGEASLSSGHTDTNQNGPTTEGSIRRSLRQQRRLLVKRRLMREAKKAEARAARAEIEKKCSVARRSRRFLNLTSDDYSRIDEDSTSRDTCIPESSSRSQSTEAITPIPIDTSSKRERLKRRLIRSLDYAVMVSHEEELNKNHFILPNTDVNHWDGPYFDWLSTVRPSASPYLPQTGDRVVYLYRGHQDYLSKAWECGNLPLMGNLDQQKTNSPPSLPWTTWPDLPQFLCCSVQKITYHIVRIAGNYYHPSNVSRSSSSSISSAVHLKKRTRKYLNTKLLRQSKQLINLKDLKLSYHKEYKSTNLASTSSFSNTTNTTTTSSSSYNNDYPIASTSLSCGNAYSSSLLSDDGDSFVRLITLQLQIEENQPYKKLSCGKINTEHSKHCHDEKQQYPSNIIHVTYHDVDGILEFIILRRIFDASLKQEWKPGDMFICPVGGDSWWRGLVIRNLPDDDLSTLQPSTSLLEINNAMYSLNTTYLVRWLDENEPCYDGITSSGNDITINDNYSHNLLALSETNHTGSLNKLPDNIDHVNSWDMYKWYAESADIDNRSTNTTDSEFTLYGGLVDGYVHISHEQICLLYGTSKFWDTTSHSTAYLAEIKRLVECITQIMQLDISEQFINPVDLAAYPDYLFINVYPVDLNFILNRLLNGFYRQSISIQSDFLQLLENTKRYNLPGSSIVKNAQFVYQLGLYCIENKVTCDEVLRQYKLLTSTNMPSPNLENSSQITAKTSSNSFNDNLTVEKRTRTKTCHIDRKEKIVNKCYSSKQRKEIHRRRSLRLNQSLSKRSYSVYLNDDDVSNNSNELNKHQRHFQMGGRISARKKILTNNSSVTCGSSWISDALNLIQELLNHRRSFYFRVPIDPLEYPDYHSIIERPMDLSTIQKKLINTQSSLHSPSSPTTTKYHIRSRIQQEYNPSDLLFDLNLIVTNAKLYNTDPDTQVFDDTLWLENWVNDVMTPNLLRFIECFDNYNTSSCTKMKLEAISHQDMKHDGHSRRRSCSTRSGNTSNDEKSYIINDVTSSLSSPACINTATSSMTSFTTVRTSSGRVVRPPPRGSQDLCPSFSEDYGQKYNCSFEQKQSHQRRRKLTSYSSGNNAHSVNKLYSRHTNKRRRRITNQSKSIRMSNSSDLSNASLRRSARKRKIVSSFSHFYGSEGNDEFD</sequence>
<dbReference type="STRING" id="6185.A0A094ZG70"/>
<dbReference type="SUPFAM" id="SSF47370">
    <property type="entry name" value="Bromodomain"/>
    <property type="match status" value="2"/>
</dbReference>
<feature type="repeat" description="WD" evidence="3">
    <location>
        <begin position="415"/>
        <end position="441"/>
    </location>
</feature>
<dbReference type="Gene3D" id="2.130.10.10">
    <property type="entry name" value="YVTN repeat-like/Quinoprotein amine dehydrogenase"/>
    <property type="match status" value="2"/>
</dbReference>
<dbReference type="SUPFAM" id="SSF50978">
    <property type="entry name" value="WD40 repeat-like"/>
    <property type="match status" value="1"/>
</dbReference>
<feature type="compositionally biased region" description="Acidic residues" evidence="4">
    <location>
        <begin position="1119"/>
        <end position="1135"/>
    </location>
</feature>
<feature type="compositionally biased region" description="Polar residues" evidence="4">
    <location>
        <begin position="1159"/>
        <end position="1174"/>
    </location>
</feature>
<dbReference type="EMBL" id="KL250516">
    <property type="protein sequence ID" value="KGB32777.1"/>
    <property type="molecule type" value="Genomic_DNA"/>
</dbReference>
<dbReference type="InterPro" id="IPR052060">
    <property type="entry name" value="Bromo_WD_repeat"/>
</dbReference>
<dbReference type="Gene3D" id="1.20.920.10">
    <property type="entry name" value="Bromodomain-like"/>
    <property type="match status" value="2"/>
</dbReference>
<feature type="domain" description="Bromo" evidence="5">
    <location>
        <begin position="2047"/>
        <end position="2139"/>
    </location>
</feature>
<feature type="compositionally biased region" description="Low complexity" evidence="4">
    <location>
        <begin position="773"/>
        <end position="785"/>
    </location>
</feature>
<feature type="region of interest" description="Disordered" evidence="4">
    <location>
        <begin position="1151"/>
        <end position="1174"/>
    </location>
</feature>
<feature type="compositionally biased region" description="Polar residues" evidence="4">
    <location>
        <begin position="2313"/>
        <end position="2332"/>
    </location>
</feature>
<protein>
    <submittedName>
        <fullName evidence="6">PH-interacting protein</fullName>
    </submittedName>
</protein>
<evidence type="ECO:0000259" key="5">
    <source>
        <dbReference type="PROSITE" id="PS50014"/>
    </source>
</evidence>
<dbReference type="SMART" id="SM00297">
    <property type="entry name" value="BROMO"/>
    <property type="match status" value="2"/>
</dbReference>
<evidence type="ECO:0000256" key="4">
    <source>
        <dbReference type="SAM" id="MobiDB-lite"/>
    </source>
</evidence>
<feature type="repeat" description="WD" evidence="3">
    <location>
        <begin position="504"/>
        <end position="546"/>
    </location>
</feature>
<name>A0A094ZG70_SCHHA</name>
<organism evidence="6">
    <name type="scientific">Schistosoma haematobium</name>
    <name type="common">Blood fluke</name>
    <dbReference type="NCBI Taxonomy" id="6185"/>
    <lineage>
        <taxon>Eukaryota</taxon>
        <taxon>Metazoa</taxon>
        <taxon>Spiralia</taxon>
        <taxon>Lophotrochozoa</taxon>
        <taxon>Platyhelminthes</taxon>
        <taxon>Trematoda</taxon>
        <taxon>Digenea</taxon>
        <taxon>Strigeidida</taxon>
        <taxon>Schistosomatoidea</taxon>
        <taxon>Schistosomatidae</taxon>
        <taxon>Schistosoma</taxon>
    </lineage>
</organism>
<dbReference type="CDD" id="cd04369">
    <property type="entry name" value="Bromodomain"/>
    <property type="match status" value="1"/>
</dbReference>
<dbReference type="InterPro" id="IPR001680">
    <property type="entry name" value="WD40_rpt"/>
</dbReference>
<dbReference type="GO" id="GO:0005634">
    <property type="term" value="C:nucleus"/>
    <property type="evidence" value="ECO:0007669"/>
    <property type="project" value="TreeGrafter"/>
</dbReference>
<dbReference type="PRINTS" id="PR00503">
    <property type="entry name" value="BROMODOMAIN"/>
</dbReference>
<dbReference type="InterPro" id="IPR015943">
    <property type="entry name" value="WD40/YVTN_repeat-like_dom_sf"/>
</dbReference>
<feature type="region of interest" description="Disordered" evidence="4">
    <location>
        <begin position="772"/>
        <end position="796"/>
    </location>
</feature>
<dbReference type="Pfam" id="PF25437">
    <property type="entry name" value="BRWD1_N"/>
    <property type="match status" value="1"/>
</dbReference>
<feature type="region of interest" description="Disordered" evidence="4">
    <location>
        <begin position="2240"/>
        <end position="2259"/>
    </location>
</feature>
<dbReference type="GO" id="GO:0007010">
    <property type="term" value="P:cytoskeleton organization"/>
    <property type="evidence" value="ECO:0007669"/>
    <property type="project" value="TreeGrafter"/>
</dbReference>
<dbReference type="GO" id="GO:0008360">
    <property type="term" value="P:regulation of cell shape"/>
    <property type="evidence" value="ECO:0007669"/>
    <property type="project" value="TreeGrafter"/>
</dbReference>
<dbReference type="InterPro" id="IPR036427">
    <property type="entry name" value="Bromodomain-like_sf"/>
</dbReference>
<accession>A0A094ZG70</accession>
<proteinExistence type="predicted"/>
<feature type="compositionally biased region" description="Polar residues" evidence="4">
    <location>
        <begin position="1204"/>
        <end position="1221"/>
    </location>
</feature>
<feature type="compositionally biased region" description="Polar residues" evidence="4">
    <location>
        <begin position="1090"/>
        <end position="1115"/>
    </location>
</feature>
<feature type="domain" description="Bromo" evidence="5">
    <location>
        <begin position="1809"/>
        <end position="1879"/>
    </location>
</feature>
<feature type="compositionally biased region" description="Polar residues" evidence="4">
    <location>
        <begin position="2286"/>
        <end position="2296"/>
    </location>
</feature>
<feature type="region of interest" description="Disordered" evidence="4">
    <location>
        <begin position="2274"/>
        <end position="2335"/>
    </location>
</feature>
<feature type="repeat" description="WD" evidence="3">
    <location>
        <begin position="181"/>
        <end position="215"/>
    </location>
</feature>
<feature type="compositionally biased region" description="Polar residues" evidence="4">
    <location>
        <begin position="786"/>
        <end position="796"/>
    </location>
</feature>
<feature type="compositionally biased region" description="Basic residues" evidence="4">
    <location>
        <begin position="2301"/>
        <end position="2312"/>
    </location>
</feature>
<dbReference type="Pfam" id="PF00439">
    <property type="entry name" value="Bromodomain"/>
    <property type="match status" value="2"/>
</dbReference>
<keyword evidence="1 2" id="KW-0103">Bromodomain</keyword>
<dbReference type="InterPro" id="IPR057452">
    <property type="entry name" value="BRWD/PHIP_N"/>
</dbReference>
<evidence type="ECO:0000256" key="2">
    <source>
        <dbReference type="PROSITE-ProRule" id="PRU00035"/>
    </source>
</evidence>
<dbReference type="Pfam" id="PF00400">
    <property type="entry name" value="WD40"/>
    <property type="match status" value="3"/>
</dbReference>
<evidence type="ECO:0000256" key="3">
    <source>
        <dbReference type="PROSITE-ProRule" id="PRU00221"/>
    </source>
</evidence>
<feature type="compositionally biased region" description="Polar residues" evidence="4">
    <location>
        <begin position="1291"/>
        <end position="1301"/>
    </location>
</feature>
<dbReference type="PROSITE" id="PS50082">
    <property type="entry name" value="WD_REPEATS_2"/>
    <property type="match status" value="3"/>
</dbReference>
<dbReference type="PANTHER" id="PTHR16266:SF17">
    <property type="entry name" value="BRWD3"/>
    <property type="match status" value="1"/>
</dbReference>
<evidence type="ECO:0000256" key="1">
    <source>
        <dbReference type="ARBA" id="ARBA00023117"/>
    </source>
</evidence>
<dbReference type="PROSITE" id="PS50014">
    <property type="entry name" value="BROMODOMAIN_2"/>
    <property type="match status" value="2"/>
</dbReference>
<feature type="region of interest" description="Disordered" evidence="4">
    <location>
        <begin position="1204"/>
        <end position="1227"/>
    </location>
</feature>
<dbReference type="PANTHER" id="PTHR16266">
    <property type="entry name" value="WD REPEAT DOMAIN 9"/>
    <property type="match status" value="1"/>
</dbReference>
<evidence type="ECO:0000313" key="6">
    <source>
        <dbReference type="EMBL" id="KGB32777.1"/>
    </source>
</evidence>
<dbReference type="InterPro" id="IPR001487">
    <property type="entry name" value="Bromodomain"/>
</dbReference>
<dbReference type="SMART" id="SM00320">
    <property type="entry name" value="WD40"/>
    <property type="match status" value="5"/>
</dbReference>
<feature type="compositionally biased region" description="Low complexity" evidence="4">
    <location>
        <begin position="636"/>
        <end position="646"/>
    </location>
</feature>
<feature type="region of interest" description="Disordered" evidence="4">
    <location>
        <begin position="2184"/>
        <end position="2210"/>
    </location>
</feature>
<gene>
    <name evidence="6" type="ORF">MS3_00918</name>
</gene>
<dbReference type="InterPro" id="IPR036322">
    <property type="entry name" value="WD40_repeat_dom_sf"/>
</dbReference>
<feature type="region of interest" description="Disordered" evidence="4">
    <location>
        <begin position="636"/>
        <end position="668"/>
    </location>
</feature>
<feature type="compositionally biased region" description="Polar residues" evidence="4">
    <location>
        <begin position="652"/>
        <end position="668"/>
    </location>
</feature>
<dbReference type="GO" id="GO:0006357">
    <property type="term" value="P:regulation of transcription by RNA polymerase II"/>
    <property type="evidence" value="ECO:0007669"/>
    <property type="project" value="TreeGrafter"/>
</dbReference>
<reference evidence="6" key="1">
    <citation type="journal article" date="2012" name="Nat. Genet.">
        <title>Whole-genome sequence of Schistosoma haematobium.</title>
        <authorList>
            <person name="Young N.D."/>
            <person name="Jex A.R."/>
            <person name="Li B."/>
            <person name="Liu S."/>
            <person name="Yang L."/>
            <person name="Xiong Z."/>
            <person name="Li Y."/>
            <person name="Cantacessi C."/>
            <person name="Hall R.S."/>
            <person name="Xu X."/>
            <person name="Chen F."/>
            <person name="Wu X."/>
            <person name="Zerlotini A."/>
            <person name="Oliveira G."/>
            <person name="Hofmann A."/>
            <person name="Zhang G."/>
            <person name="Fang X."/>
            <person name="Kang Y."/>
            <person name="Campbell B.E."/>
            <person name="Loukas A."/>
            <person name="Ranganathan S."/>
            <person name="Rollinson D."/>
            <person name="Rinaldi G."/>
            <person name="Brindley P.J."/>
            <person name="Yang H."/>
            <person name="Wang J."/>
            <person name="Wang J."/>
            <person name="Gasser R.B."/>
        </authorList>
    </citation>
    <scope>NUCLEOTIDE SEQUENCE [LARGE SCALE GENOMIC DNA]</scope>
</reference>